<dbReference type="Proteomes" id="UP000193642">
    <property type="component" value="Unassembled WGS sequence"/>
</dbReference>
<proteinExistence type="predicted"/>
<keyword evidence="2" id="KW-1185">Reference proteome</keyword>
<protein>
    <submittedName>
        <fullName evidence="1">Uncharacterized protein</fullName>
    </submittedName>
</protein>
<evidence type="ECO:0000313" key="2">
    <source>
        <dbReference type="Proteomes" id="UP000193642"/>
    </source>
</evidence>
<comment type="caution">
    <text evidence="1">The sequence shown here is derived from an EMBL/GenBank/DDBJ whole genome shotgun (WGS) entry which is preliminary data.</text>
</comment>
<sequence>MAYVPALANDNTNIKINDVPLNALGQHVTDMVVGRLQLVPAGGLLADKQNAIRGYIEGNVATHAIQGNHYGFVCIAGIPFMPAHAFLALVAQAQAPPGNHPPVGPFPAAAAIPQAPAASLAPVVPPVMPAVTTATPNFDIGLDLAGPTKSPLVIDP</sequence>
<dbReference type="AlphaFoldDB" id="A0A1Y2C5I3"/>
<organism evidence="1 2">
    <name type="scientific">Rhizoclosmatium globosum</name>
    <dbReference type="NCBI Taxonomy" id="329046"/>
    <lineage>
        <taxon>Eukaryota</taxon>
        <taxon>Fungi</taxon>
        <taxon>Fungi incertae sedis</taxon>
        <taxon>Chytridiomycota</taxon>
        <taxon>Chytridiomycota incertae sedis</taxon>
        <taxon>Chytridiomycetes</taxon>
        <taxon>Chytridiales</taxon>
        <taxon>Chytriomycetaceae</taxon>
        <taxon>Rhizoclosmatium</taxon>
    </lineage>
</organism>
<dbReference type="EMBL" id="MCGO01000029">
    <property type="protein sequence ID" value="ORY42302.1"/>
    <property type="molecule type" value="Genomic_DNA"/>
</dbReference>
<evidence type="ECO:0000313" key="1">
    <source>
        <dbReference type="EMBL" id="ORY42302.1"/>
    </source>
</evidence>
<reference evidence="1 2" key="1">
    <citation type="submission" date="2016-07" db="EMBL/GenBank/DDBJ databases">
        <title>Pervasive Adenine N6-methylation of Active Genes in Fungi.</title>
        <authorList>
            <consortium name="DOE Joint Genome Institute"/>
            <person name="Mondo S.J."/>
            <person name="Dannebaum R.O."/>
            <person name="Kuo R.C."/>
            <person name="Labutti K."/>
            <person name="Haridas S."/>
            <person name="Kuo A."/>
            <person name="Salamov A."/>
            <person name="Ahrendt S.R."/>
            <person name="Lipzen A."/>
            <person name="Sullivan W."/>
            <person name="Andreopoulos W.B."/>
            <person name="Clum A."/>
            <person name="Lindquist E."/>
            <person name="Daum C."/>
            <person name="Ramamoorthy G.K."/>
            <person name="Gryganskyi A."/>
            <person name="Culley D."/>
            <person name="Magnuson J.K."/>
            <person name="James T.Y."/>
            <person name="O'Malley M.A."/>
            <person name="Stajich J.E."/>
            <person name="Spatafora J.W."/>
            <person name="Visel A."/>
            <person name="Grigoriev I.V."/>
        </authorList>
    </citation>
    <scope>NUCLEOTIDE SEQUENCE [LARGE SCALE GENOMIC DNA]</scope>
    <source>
        <strain evidence="1 2">JEL800</strain>
    </source>
</reference>
<accession>A0A1Y2C5I3</accession>
<gene>
    <name evidence="1" type="ORF">BCR33DRAFT_718466</name>
</gene>
<name>A0A1Y2C5I3_9FUNG</name>